<name>A0A7C3C4P8_9PROT</name>
<keyword evidence="4" id="KW-0732">Signal</keyword>
<evidence type="ECO:0000256" key="7">
    <source>
        <dbReference type="ARBA" id="ARBA00023002"/>
    </source>
</evidence>
<evidence type="ECO:0000256" key="2">
    <source>
        <dbReference type="ARBA" id="ARBA00010548"/>
    </source>
</evidence>
<evidence type="ECO:0000313" key="9">
    <source>
        <dbReference type="EMBL" id="HFB54563.1"/>
    </source>
</evidence>
<dbReference type="Gene3D" id="2.130.10.10">
    <property type="entry name" value="YVTN repeat-like/Quinoprotein amine dehydrogenase"/>
    <property type="match status" value="1"/>
</dbReference>
<dbReference type="InterPro" id="IPR015943">
    <property type="entry name" value="WD40/YVTN_repeat-like_dom_sf"/>
</dbReference>
<evidence type="ECO:0000256" key="3">
    <source>
        <dbReference type="ARBA" id="ARBA00022448"/>
    </source>
</evidence>
<evidence type="ECO:0000256" key="4">
    <source>
        <dbReference type="ARBA" id="ARBA00022729"/>
    </source>
</evidence>
<dbReference type="Proteomes" id="UP000886042">
    <property type="component" value="Unassembled WGS sequence"/>
</dbReference>
<comment type="similarity">
    <text evidence="2">Belongs to the aromatic amine dehydrogenase heavy chain family.</text>
</comment>
<keyword evidence="6" id="KW-0249">Electron transport</keyword>
<sequence length="449" mass="48601">MASRSMCDVLPPPKNIDLCYDHAQKRESFVTQIMHNPKFLKLAYMAASVSVLSLAACSQNTSPQQSEEHTVSTQDTKTSASAVAKVNYAQPLGEEDTGISNTLSFPYPQNWTIIHDANFNSMIDGRFIVMDSGATSHAYKGSMHGGAVGGMAVSNKRGEIYIATTYHARGISGERTDIIAIHDPATLEKTGEIIIPAKRGANMPFKNGFRLSGDESLSFTYNFTPAASISVTDMVGRKVLVEIPIPGCTLAYPMGATGFASLCGDGTMMGVSLDASGKVTTETRSAAFNNIDDDSLFLKHARFGDTLYFPTFSGNIQPIDLSSDTPTPLEKWSLVSAAERDANWRPGGWQVIAGDDKGLFYILMHPDGAEGTQKNGGPEVWVFDVAQKKRVAKIKLKTWGVSVAVAGDRLIVTNAEMQLDIYNLEDRTFTHTFGDGIFTPFIVYTGTGQ</sequence>
<dbReference type="EMBL" id="DRMN01000098">
    <property type="protein sequence ID" value="HFB54563.1"/>
    <property type="molecule type" value="Genomic_DNA"/>
</dbReference>
<feature type="disulfide bond" evidence="8">
    <location>
        <begin position="248"/>
        <end position="263"/>
    </location>
</feature>
<dbReference type="InterPro" id="IPR011044">
    <property type="entry name" value="Quino_amine_DH_bsu"/>
</dbReference>
<dbReference type="InterPro" id="IPR009451">
    <property type="entry name" value="Metamine_DH_Hvc"/>
</dbReference>
<keyword evidence="7" id="KW-0560">Oxidoreductase</keyword>
<dbReference type="SUPFAM" id="SSF50969">
    <property type="entry name" value="YVTN repeat-like/Quinoprotein amine dehydrogenase"/>
    <property type="match status" value="1"/>
</dbReference>
<evidence type="ECO:0000256" key="6">
    <source>
        <dbReference type="ARBA" id="ARBA00022982"/>
    </source>
</evidence>
<evidence type="ECO:0000256" key="1">
    <source>
        <dbReference type="ARBA" id="ARBA00004418"/>
    </source>
</evidence>
<comment type="subcellular location">
    <subcellularLocation>
        <location evidence="1">Periplasm</location>
    </subcellularLocation>
</comment>
<keyword evidence="3" id="KW-0813">Transport</keyword>
<protein>
    <submittedName>
        <fullName evidence="9">Amine dehydrogenase</fullName>
    </submittedName>
</protein>
<comment type="caution">
    <text evidence="9">The sequence shown here is derived from an EMBL/GenBank/DDBJ whole genome shotgun (WGS) entry which is preliminary data.</text>
</comment>
<keyword evidence="8" id="KW-1015">Disulfide bond</keyword>
<keyword evidence="5" id="KW-0574">Periplasm</keyword>
<dbReference type="AlphaFoldDB" id="A0A7C3C4P8"/>
<evidence type="ECO:0000256" key="5">
    <source>
        <dbReference type="ARBA" id="ARBA00022764"/>
    </source>
</evidence>
<proteinExistence type="inferred from homology"/>
<gene>
    <name evidence="9" type="ORF">ENJ46_01450</name>
</gene>
<evidence type="ECO:0000256" key="8">
    <source>
        <dbReference type="PIRSR" id="PIRSR609451-50"/>
    </source>
</evidence>
<reference evidence="9" key="1">
    <citation type="journal article" date="2020" name="mSystems">
        <title>Genome- and Community-Level Interaction Insights into Carbon Utilization and Element Cycling Functions of Hydrothermarchaeota in Hydrothermal Sediment.</title>
        <authorList>
            <person name="Zhou Z."/>
            <person name="Liu Y."/>
            <person name="Xu W."/>
            <person name="Pan J."/>
            <person name="Luo Z.H."/>
            <person name="Li M."/>
        </authorList>
    </citation>
    <scope>NUCLEOTIDE SEQUENCE [LARGE SCALE GENOMIC DNA]</scope>
    <source>
        <strain evidence="9">HyVt-489</strain>
    </source>
</reference>
<dbReference type="Pfam" id="PF06433">
    <property type="entry name" value="Me-amine-dh_H"/>
    <property type="match status" value="1"/>
</dbReference>
<dbReference type="GO" id="GO:0030058">
    <property type="term" value="F:aliphatic amine dehydrogenase activity"/>
    <property type="evidence" value="ECO:0007669"/>
    <property type="project" value="InterPro"/>
</dbReference>
<dbReference type="GO" id="GO:0042597">
    <property type="term" value="C:periplasmic space"/>
    <property type="evidence" value="ECO:0007669"/>
    <property type="project" value="UniProtKB-SubCell"/>
</dbReference>
<accession>A0A7C3C4P8</accession>
<organism evidence="9">
    <name type="scientific">Hellea balneolensis</name>
    <dbReference type="NCBI Taxonomy" id="287478"/>
    <lineage>
        <taxon>Bacteria</taxon>
        <taxon>Pseudomonadati</taxon>
        <taxon>Pseudomonadota</taxon>
        <taxon>Alphaproteobacteria</taxon>
        <taxon>Maricaulales</taxon>
        <taxon>Robiginitomaculaceae</taxon>
        <taxon>Hellea</taxon>
    </lineage>
</organism>